<name>A0A8S1DVN6_9INSE</name>
<protein>
    <recommendedName>
        <fullName evidence="2">SCP domain-containing protein</fullName>
    </recommendedName>
</protein>
<dbReference type="SMART" id="SM00198">
    <property type="entry name" value="SCP"/>
    <property type="match status" value="1"/>
</dbReference>
<dbReference type="PANTHER" id="PTHR10334">
    <property type="entry name" value="CYSTEINE-RICH SECRETORY PROTEIN-RELATED"/>
    <property type="match status" value="1"/>
</dbReference>
<feature type="region of interest" description="Disordered" evidence="1">
    <location>
        <begin position="1"/>
        <end position="58"/>
    </location>
</feature>
<dbReference type="Gene3D" id="3.40.33.10">
    <property type="entry name" value="CAP"/>
    <property type="match status" value="1"/>
</dbReference>
<dbReference type="InterPro" id="IPR014044">
    <property type="entry name" value="CAP_dom"/>
</dbReference>
<dbReference type="FunFam" id="3.40.33.10:FF:000010">
    <property type="entry name" value="Predicted protein"/>
    <property type="match status" value="1"/>
</dbReference>
<sequence>MLSQQLSTDRPATSSSAAAAVYTEKAKRRQTSADYQDDSETTPLNAEEEEGSTPLNRRKEEAKVLKMLRRRLALVAEERQVPPEIPPISDMKQPIDVLKKLLRKKQPLEPSPMWAQIETDWGDSEFISDCIRWHNIFRQKHSAEQLTMSSQLCAYAQAWANHLAHTNTFYYRNDRQIGQNLFCRPTGPQAHVEISGRDVALHWYGAMRQYDFFKEPDRLHANVNAGHFTQLVWVSTKQLGLGKAQSRNGRVIVVANYYPPGNVNGLYQKNVRPPLPGSDLRFDMSMVHEDSESVSGGYTLSSSTSSVESDDSSVMGTHTLLPHHHRISRR</sequence>
<keyword evidence="4" id="KW-1185">Reference proteome</keyword>
<evidence type="ECO:0000313" key="4">
    <source>
        <dbReference type="Proteomes" id="UP000494165"/>
    </source>
</evidence>
<evidence type="ECO:0000313" key="3">
    <source>
        <dbReference type="EMBL" id="CAB3384516.1"/>
    </source>
</evidence>
<dbReference type="PROSITE" id="PS01009">
    <property type="entry name" value="CRISP_1"/>
    <property type="match status" value="1"/>
</dbReference>
<evidence type="ECO:0000256" key="1">
    <source>
        <dbReference type="SAM" id="MobiDB-lite"/>
    </source>
</evidence>
<feature type="compositionally biased region" description="Acidic residues" evidence="1">
    <location>
        <begin position="35"/>
        <end position="51"/>
    </location>
</feature>
<dbReference type="EMBL" id="CADEPI010000355">
    <property type="protein sequence ID" value="CAB3384516.1"/>
    <property type="molecule type" value="Genomic_DNA"/>
</dbReference>
<dbReference type="OrthoDB" id="337038at2759"/>
<accession>A0A8S1DVN6</accession>
<dbReference type="Proteomes" id="UP000494165">
    <property type="component" value="Unassembled WGS sequence"/>
</dbReference>
<reference evidence="3 4" key="1">
    <citation type="submission" date="2020-04" db="EMBL/GenBank/DDBJ databases">
        <authorList>
            <person name="Alioto T."/>
            <person name="Alioto T."/>
            <person name="Gomez Garrido J."/>
        </authorList>
    </citation>
    <scope>NUCLEOTIDE SEQUENCE [LARGE SCALE GENOMIC DNA]</scope>
</reference>
<dbReference type="InterPro" id="IPR001283">
    <property type="entry name" value="CRISP-related"/>
</dbReference>
<dbReference type="InterPro" id="IPR018244">
    <property type="entry name" value="Allrgn_V5/Tpx1_CS"/>
</dbReference>
<dbReference type="InterPro" id="IPR035940">
    <property type="entry name" value="CAP_sf"/>
</dbReference>
<dbReference type="GO" id="GO:0005576">
    <property type="term" value="C:extracellular region"/>
    <property type="evidence" value="ECO:0007669"/>
    <property type="project" value="InterPro"/>
</dbReference>
<organism evidence="3 4">
    <name type="scientific">Cloeon dipterum</name>
    <dbReference type="NCBI Taxonomy" id="197152"/>
    <lineage>
        <taxon>Eukaryota</taxon>
        <taxon>Metazoa</taxon>
        <taxon>Ecdysozoa</taxon>
        <taxon>Arthropoda</taxon>
        <taxon>Hexapoda</taxon>
        <taxon>Insecta</taxon>
        <taxon>Pterygota</taxon>
        <taxon>Palaeoptera</taxon>
        <taxon>Ephemeroptera</taxon>
        <taxon>Pisciforma</taxon>
        <taxon>Baetidae</taxon>
        <taxon>Cloeon</taxon>
    </lineage>
</organism>
<feature type="domain" description="SCP" evidence="2">
    <location>
        <begin position="125"/>
        <end position="265"/>
    </location>
</feature>
<evidence type="ECO:0000259" key="2">
    <source>
        <dbReference type="SMART" id="SM00198"/>
    </source>
</evidence>
<gene>
    <name evidence="3" type="ORF">CLODIP_2_CD07636</name>
</gene>
<dbReference type="Pfam" id="PF00188">
    <property type="entry name" value="CAP"/>
    <property type="match status" value="1"/>
</dbReference>
<comment type="caution">
    <text evidence="3">The sequence shown here is derived from an EMBL/GenBank/DDBJ whole genome shotgun (WGS) entry which is preliminary data.</text>
</comment>
<dbReference type="AlphaFoldDB" id="A0A8S1DVN6"/>
<proteinExistence type="predicted"/>
<feature type="compositionally biased region" description="Basic residues" evidence="1">
    <location>
        <begin position="321"/>
        <end position="330"/>
    </location>
</feature>
<dbReference type="CDD" id="cd05382">
    <property type="entry name" value="CAP_GAPR1-like"/>
    <property type="match status" value="1"/>
</dbReference>
<dbReference type="SUPFAM" id="SSF55797">
    <property type="entry name" value="PR-1-like"/>
    <property type="match status" value="1"/>
</dbReference>
<dbReference type="PRINTS" id="PR00837">
    <property type="entry name" value="V5TPXLIKE"/>
</dbReference>
<feature type="compositionally biased region" description="Polar residues" evidence="1">
    <location>
        <begin position="1"/>
        <end position="11"/>
    </location>
</feature>
<feature type="region of interest" description="Disordered" evidence="1">
    <location>
        <begin position="293"/>
        <end position="330"/>
    </location>
</feature>
<dbReference type="InterPro" id="IPR034113">
    <property type="entry name" value="SCP_GAPR1-like"/>
</dbReference>
<feature type="compositionally biased region" description="Low complexity" evidence="1">
    <location>
        <begin position="293"/>
        <end position="307"/>
    </location>
</feature>